<gene>
    <name evidence="2" type="ORF">GCM10022383_26280</name>
</gene>
<dbReference type="Gene3D" id="3.40.50.300">
    <property type="entry name" value="P-loop containing nucleotide triphosphate hydrolases"/>
    <property type="match status" value="1"/>
</dbReference>
<dbReference type="PANTHER" id="PTHR42759">
    <property type="entry name" value="MOXR FAMILY PROTEIN"/>
    <property type="match status" value="1"/>
</dbReference>
<protein>
    <submittedName>
        <fullName evidence="2">MoxR family ATPase</fullName>
    </submittedName>
</protein>
<name>A0ABP7NHE7_9MICO</name>
<evidence type="ECO:0000259" key="1">
    <source>
        <dbReference type="SMART" id="SM00382"/>
    </source>
</evidence>
<reference evidence="3" key="1">
    <citation type="journal article" date="2019" name="Int. J. Syst. Evol. Microbiol.">
        <title>The Global Catalogue of Microorganisms (GCM) 10K type strain sequencing project: providing services to taxonomists for standard genome sequencing and annotation.</title>
        <authorList>
            <consortium name="The Broad Institute Genomics Platform"/>
            <consortium name="The Broad Institute Genome Sequencing Center for Infectious Disease"/>
            <person name="Wu L."/>
            <person name="Ma J."/>
        </authorList>
    </citation>
    <scope>NUCLEOTIDE SEQUENCE [LARGE SCALE GENOMIC DNA]</scope>
    <source>
        <strain evidence="3">JCM 17024</strain>
    </source>
</reference>
<comment type="caution">
    <text evidence="2">The sequence shown here is derived from an EMBL/GenBank/DDBJ whole genome shotgun (WGS) entry which is preliminary data.</text>
</comment>
<dbReference type="InterPro" id="IPR003593">
    <property type="entry name" value="AAA+_ATPase"/>
</dbReference>
<accession>A0ABP7NHE7</accession>
<dbReference type="InterPro" id="IPR027417">
    <property type="entry name" value="P-loop_NTPase"/>
</dbReference>
<keyword evidence="3" id="KW-1185">Reference proteome</keyword>
<dbReference type="InterPro" id="IPR050764">
    <property type="entry name" value="CbbQ/NirQ/NorQ/GpvN"/>
</dbReference>
<dbReference type="RefSeq" id="WP_344820159.1">
    <property type="nucleotide sequence ID" value="NZ_BAABCP010000002.1"/>
</dbReference>
<feature type="domain" description="AAA+ ATPase" evidence="1">
    <location>
        <begin position="46"/>
        <end position="206"/>
    </location>
</feature>
<dbReference type="Pfam" id="PF07728">
    <property type="entry name" value="AAA_5"/>
    <property type="match status" value="1"/>
</dbReference>
<organism evidence="2 3">
    <name type="scientific">Microbacterium soli</name>
    <dbReference type="NCBI Taxonomy" id="446075"/>
    <lineage>
        <taxon>Bacteria</taxon>
        <taxon>Bacillati</taxon>
        <taxon>Actinomycetota</taxon>
        <taxon>Actinomycetes</taxon>
        <taxon>Micrococcales</taxon>
        <taxon>Microbacteriaceae</taxon>
        <taxon>Microbacterium</taxon>
    </lineage>
</organism>
<evidence type="ECO:0000313" key="2">
    <source>
        <dbReference type="EMBL" id="GAA3947204.1"/>
    </source>
</evidence>
<evidence type="ECO:0000313" key="3">
    <source>
        <dbReference type="Proteomes" id="UP001501591"/>
    </source>
</evidence>
<dbReference type="EMBL" id="BAABCP010000002">
    <property type="protein sequence ID" value="GAA3947204.1"/>
    <property type="molecule type" value="Genomic_DNA"/>
</dbReference>
<dbReference type="Proteomes" id="UP001501591">
    <property type="component" value="Unassembled WGS sequence"/>
</dbReference>
<dbReference type="InterPro" id="IPR011704">
    <property type="entry name" value="ATPase_dyneun-rel_AAA"/>
</dbReference>
<sequence>MAQQLTVETAHVRHFASAEQVAEELAGVRYLADDATAQTTFLADALSKPLLLEGPAGTGKTQLALSVAELTGSRLIRLQCYQGIDEARALYEWDYRKQLLAIQRSEDDDVSDVFSEEFLISRPLLDAVRSEEPVVLLIDEVDQLDVEAEALLLEFLSSYQVSVPELGTVRATRAPLVFLTSNNNRELSEALRRRCLFLHVDYPAPEREREIIKARVPGLSDRLAGRVSETVAAVRSMDLKKNPSVSETLDWARTLALLGVPEITDETVVSHANILLKHQADIDLIRNELAPAS</sequence>
<dbReference type="PANTHER" id="PTHR42759:SF1">
    <property type="entry name" value="MAGNESIUM-CHELATASE SUBUNIT CHLD"/>
    <property type="match status" value="1"/>
</dbReference>
<dbReference type="SUPFAM" id="SSF52540">
    <property type="entry name" value="P-loop containing nucleoside triphosphate hydrolases"/>
    <property type="match status" value="1"/>
</dbReference>
<proteinExistence type="predicted"/>
<dbReference type="CDD" id="cd00009">
    <property type="entry name" value="AAA"/>
    <property type="match status" value="1"/>
</dbReference>
<dbReference type="SMART" id="SM00382">
    <property type="entry name" value="AAA"/>
    <property type="match status" value="1"/>
</dbReference>